<proteinExistence type="predicted"/>
<reference evidence="1" key="1">
    <citation type="journal article" date="2021" name="J. Hered.">
        <title>Genome Assembly of Salicaceae Populus deltoides (Eastern Cottonwood) I-69 Based on Nanopore Sequencing and Hi-C Technologies.</title>
        <authorList>
            <person name="Bai S."/>
            <person name="Wu H."/>
            <person name="Zhang J."/>
            <person name="Pan Z."/>
            <person name="Zhao W."/>
            <person name="Li Z."/>
            <person name="Tong C."/>
        </authorList>
    </citation>
    <scope>NUCLEOTIDE SEQUENCE</scope>
    <source>
        <tissue evidence="1">Leaf</tissue>
    </source>
</reference>
<dbReference type="Proteomes" id="UP000807159">
    <property type="component" value="Chromosome 15"/>
</dbReference>
<organism evidence="1 2">
    <name type="scientific">Populus deltoides</name>
    <name type="common">Eastern poplar</name>
    <name type="synonym">Eastern cottonwood</name>
    <dbReference type="NCBI Taxonomy" id="3696"/>
    <lineage>
        <taxon>Eukaryota</taxon>
        <taxon>Viridiplantae</taxon>
        <taxon>Streptophyta</taxon>
        <taxon>Embryophyta</taxon>
        <taxon>Tracheophyta</taxon>
        <taxon>Spermatophyta</taxon>
        <taxon>Magnoliopsida</taxon>
        <taxon>eudicotyledons</taxon>
        <taxon>Gunneridae</taxon>
        <taxon>Pentapetalae</taxon>
        <taxon>rosids</taxon>
        <taxon>fabids</taxon>
        <taxon>Malpighiales</taxon>
        <taxon>Salicaceae</taxon>
        <taxon>Saliceae</taxon>
        <taxon>Populus</taxon>
    </lineage>
</organism>
<evidence type="ECO:0000313" key="2">
    <source>
        <dbReference type="Proteomes" id="UP000807159"/>
    </source>
</evidence>
<accession>A0A8T2X6H4</accession>
<evidence type="ECO:0000313" key="1">
    <source>
        <dbReference type="EMBL" id="KAH8487761.1"/>
    </source>
</evidence>
<dbReference type="EMBL" id="JACEGQ020000015">
    <property type="protein sequence ID" value="KAH8487761.1"/>
    <property type="molecule type" value="Genomic_DNA"/>
</dbReference>
<sequence length="295" mass="34010">MCVHACLLELHPSPFKRLESLKLKRTSDSFTIPTNVMSSLVGDIPAETVLVDYPKAYFLKNNDVDQHRSFVELDIIGELQILMAIQTFVLSKRWRFPWTSLPCLKFDSYRPQYITPKDFSDFATKVLSHRDNSFTSFTSCGFLSARPPLPSLNYADIHVRRPSSDDLECNLKETRNLIKMFRGLHNARFVRLSSETIEVLNLVPGLQARQTCPFKRLKSLKVHGEDKSFVIPDHVQIYLVMNSLKKPYTWKAVFMQNRGIILITYPHPCSRISQDFNGASLPLSIYAILRFFVIF</sequence>
<gene>
    <name evidence="1" type="ORF">H0E87_026367</name>
</gene>
<dbReference type="AlphaFoldDB" id="A0A8T2X6H4"/>
<protein>
    <submittedName>
        <fullName evidence="1">Uncharacterized protein</fullName>
    </submittedName>
</protein>
<keyword evidence="2" id="KW-1185">Reference proteome</keyword>
<dbReference type="PANTHER" id="PTHR34223">
    <property type="entry name" value="OS11G0201299 PROTEIN"/>
    <property type="match status" value="1"/>
</dbReference>
<dbReference type="PANTHER" id="PTHR34223:SF101">
    <property type="entry name" value="F-BOX DOMAIN-CONTAINING PROTEIN"/>
    <property type="match status" value="1"/>
</dbReference>
<name>A0A8T2X6H4_POPDE</name>
<comment type="caution">
    <text evidence="1">The sequence shown here is derived from an EMBL/GenBank/DDBJ whole genome shotgun (WGS) entry which is preliminary data.</text>
</comment>
<dbReference type="InterPro" id="IPR053197">
    <property type="entry name" value="F-box_SCFL_complex_component"/>
</dbReference>